<keyword evidence="4" id="KW-1185">Reference proteome</keyword>
<dbReference type="InterPro" id="IPR020103">
    <property type="entry name" value="PsdUridine_synth_cat_dom_sf"/>
</dbReference>
<dbReference type="AlphaFoldDB" id="A0A3E0U1K3"/>
<evidence type="ECO:0000313" key="3">
    <source>
        <dbReference type="EMBL" id="REL30851.1"/>
    </source>
</evidence>
<dbReference type="InterPro" id="IPR006145">
    <property type="entry name" value="PsdUridine_synth_RsuA/RluA"/>
</dbReference>
<dbReference type="PROSITE" id="PS01129">
    <property type="entry name" value="PSI_RLU"/>
    <property type="match status" value="1"/>
</dbReference>
<dbReference type="PANTHER" id="PTHR21600:SF89">
    <property type="entry name" value="RIBOSOMAL LARGE SUBUNIT PSEUDOURIDINE SYNTHASE A"/>
    <property type="match status" value="1"/>
</dbReference>
<dbReference type="Gene3D" id="3.30.2350.10">
    <property type="entry name" value="Pseudouridine synthase"/>
    <property type="match status" value="1"/>
</dbReference>
<reference evidence="4" key="1">
    <citation type="submission" date="2018-08" db="EMBL/GenBank/DDBJ databases">
        <title>Thalassotalea euphylliae genome.</title>
        <authorList>
            <person name="Summers S."/>
            <person name="Rice S.A."/>
            <person name="Freckelton M.L."/>
            <person name="Nedved B.T."/>
            <person name="Hadfield M.G."/>
        </authorList>
    </citation>
    <scope>NUCLEOTIDE SEQUENCE [LARGE SCALE GENOMIC DNA]</scope>
    <source>
        <strain evidence="4">H3</strain>
    </source>
</reference>
<proteinExistence type="predicted"/>
<dbReference type="SUPFAM" id="SSF55120">
    <property type="entry name" value="Pseudouridine synthase"/>
    <property type="match status" value="1"/>
</dbReference>
<gene>
    <name evidence="3" type="ORF">DXX94_09030</name>
</gene>
<accession>A0A3E0U1K3</accession>
<dbReference type="InterPro" id="IPR050188">
    <property type="entry name" value="RluA_PseudoU_synthase"/>
</dbReference>
<dbReference type="GO" id="GO:0000455">
    <property type="term" value="P:enzyme-directed rRNA pseudouridine synthesis"/>
    <property type="evidence" value="ECO:0007669"/>
    <property type="project" value="TreeGrafter"/>
</dbReference>
<dbReference type="Pfam" id="PF00849">
    <property type="entry name" value="PseudoU_synth_2"/>
    <property type="match status" value="1"/>
</dbReference>
<name>A0A3E0U1K3_9GAMM</name>
<dbReference type="InterPro" id="IPR006224">
    <property type="entry name" value="PsdUridine_synth_RluA-like_CS"/>
</dbReference>
<organism evidence="3 4">
    <name type="scientific">Thalassotalea euphylliae</name>
    <dbReference type="NCBI Taxonomy" id="1655234"/>
    <lineage>
        <taxon>Bacteria</taxon>
        <taxon>Pseudomonadati</taxon>
        <taxon>Pseudomonadota</taxon>
        <taxon>Gammaproteobacteria</taxon>
        <taxon>Alteromonadales</taxon>
        <taxon>Colwelliaceae</taxon>
        <taxon>Thalassotalea</taxon>
    </lineage>
</organism>
<dbReference type="EMBL" id="QUOT01000001">
    <property type="protein sequence ID" value="REL30851.1"/>
    <property type="molecule type" value="Genomic_DNA"/>
</dbReference>
<evidence type="ECO:0000256" key="1">
    <source>
        <dbReference type="SAM" id="MobiDB-lite"/>
    </source>
</evidence>
<evidence type="ECO:0000313" key="4">
    <source>
        <dbReference type="Proteomes" id="UP000256899"/>
    </source>
</evidence>
<dbReference type="GO" id="GO:0009982">
    <property type="term" value="F:pseudouridine synthase activity"/>
    <property type="evidence" value="ECO:0007669"/>
    <property type="project" value="InterPro"/>
</dbReference>
<dbReference type="GO" id="GO:0140098">
    <property type="term" value="F:catalytic activity, acting on RNA"/>
    <property type="evidence" value="ECO:0007669"/>
    <property type="project" value="UniProtKB-ARBA"/>
</dbReference>
<protein>
    <submittedName>
        <fullName evidence="3">RNA pseudouridine synthase</fullName>
    </submittedName>
</protein>
<evidence type="ECO:0000259" key="2">
    <source>
        <dbReference type="Pfam" id="PF00849"/>
    </source>
</evidence>
<dbReference type="GO" id="GO:0003723">
    <property type="term" value="F:RNA binding"/>
    <property type="evidence" value="ECO:0007669"/>
    <property type="project" value="InterPro"/>
</dbReference>
<feature type="region of interest" description="Disordered" evidence="1">
    <location>
        <begin position="483"/>
        <end position="502"/>
    </location>
</feature>
<comment type="caution">
    <text evidence="3">The sequence shown here is derived from an EMBL/GenBank/DDBJ whole genome shotgun (WGS) entry which is preliminary data.</text>
</comment>
<feature type="domain" description="Pseudouridine synthase RsuA/RluA-like" evidence="2">
    <location>
        <begin position="388"/>
        <end position="568"/>
    </location>
</feature>
<sequence length="615" mass="68528">MVLCSVINERAFPLSVKPSYFIPFQSSLGTISPPKKFTYPFCYQPHKLAILAAQQLQSALSDIHPLASEQAGKMYGVLVVRNHQDQLGFLAAFSGKELGKESGKELGKESGTESSPSINFVPPVFDAERQDEFFVDKQREVNEINAEIAALSTTKVVKMLQLTADSEQAAADWQIGQLQQQHRDNRQQRKQQRLHIEAQLTQATLSPAQGKQESIELSRQSVGDKKALAALKAYWQQRIEFANSALQVKLDKIAALKKARRKLSNMLQKRLFKQYKMLNSKGEYADLISLFAETKSPTPPAGSGDCAAPKLLQYAFEHQLTPVCLAEFWWGQQPSSEIRKHGHYYPACQGKCQPILTFMLQGLALDDNPLLINPGAEKPLPIVYQDEHLVVVNKPAGLLSVPGVTIADSVATRIQAQFPNATGGLVLHRLDMATSGLLVLALNERAHKHLQKQFINKVVQKQYVALLEGKLTNKEVVNGNLANSELSKQPSKQLSNQPTKQASGEIHLPLILDIDDRPRQKVCFTDGNRAETLWQVLGFEEHGTNTRTRVKLTPVTGRTHQLRVHCAHPDGLNIPIVGDKLYGTGDKRLHLHAQHLSFLHPISQQRLHFEVAPEF</sequence>
<dbReference type="PANTHER" id="PTHR21600">
    <property type="entry name" value="MITOCHONDRIAL RNA PSEUDOURIDINE SYNTHASE"/>
    <property type="match status" value="1"/>
</dbReference>
<dbReference type="CDD" id="cd02869">
    <property type="entry name" value="PseudoU_synth_RluA_like"/>
    <property type="match status" value="1"/>
</dbReference>
<dbReference type="Proteomes" id="UP000256899">
    <property type="component" value="Unassembled WGS sequence"/>
</dbReference>
<dbReference type="RefSeq" id="WP_116015311.1">
    <property type="nucleotide sequence ID" value="NZ_QUOT01000001.1"/>
</dbReference>